<accession>A0ABT4LM55</accession>
<dbReference type="PROSITE" id="PS52016">
    <property type="entry name" value="TONB_DEPENDENT_REC_3"/>
    <property type="match status" value="1"/>
</dbReference>
<dbReference type="PROSITE" id="PS01156">
    <property type="entry name" value="TONB_DEPENDENT_REC_2"/>
    <property type="match status" value="1"/>
</dbReference>
<dbReference type="InterPro" id="IPR010916">
    <property type="entry name" value="TonB_box_CS"/>
</dbReference>
<dbReference type="NCBIfam" id="TIGR01785">
    <property type="entry name" value="TonB-hemin"/>
    <property type="match status" value="1"/>
</dbReference>
<evidence type="ECO:0000256" key="12">
    <source>
        <dbReference type="PROSITE-ProRule" id="PRU10144"/>
    </source>
</evidence>
<dbReference type="InterPro" id="IPR012910">
    <property type="entry name" value="Plug_dom"/>
</dbReference>
<keyword evidence="5 10" id="KW-0812">Transmembrane</keyword>
<feature type="chain" id="PRO_5045053448" evidence="14">
    <location>
        <begin position="26"/>
        <end position="689"/>
    </location>
</feature>
<feature type="domain" description="TonB-dependent receptor-like beta-barrel" evidence="15">
    <location>
        <begin position="266"/>
        <end position="662"/>
    </location>
</feature>
<evidence type="ECO:0000256" key="13">
    <source>
        <dbReference type="RuleBase" id="RU003357"/>
    </source>
</evidence>
<evidence type="ECO:0000256" key="10">
    <source>
        <dbReference type="PROSITE-ProRule" id="PRU01360"/>
    </source>
</evidence>
<dbReference type="EMBL" id="JAPWGY010000006">
    <property type="protein sequence ID" value="MCZ4282191.1"/>
    <property type="molecule type" value="Genomic_DNA"/>
</dbReference>
<dbReference type="Proteomes" id="UP001069802">
    <property type="component" value="Unassembled WGS sequence"/>
</dbReference>
<evidence type="ECO:0000256" key="9">
    <source>
        <dbReference type="ARBA" id="ARBA00023237"/>
    </source>
</evidence>
<keyword evidence="18" id="KW-1185">Reference proteome</keyword>
<dbReference type="PANTHER" id="PTHR30069:SF41">
    <property type="entry name" value="HEME_HEMOPEXIN UTILIZATION PROTEIN C"/>
    <property type="match status" value="1"/>
</dbReference>
<reference evidence="17" key="1">
    <citation type="submission" date="2022-12" db="EMBL/GenBank/DDBJ databases">
        <title>Bacterial isolates from different developmental stages of Nematostella vectensis.</title>
        <authorList>
            <person name="Fraune S."/>
        </authorList>
    </citation>
    <scope>NUCLEOTIDE SEQUENCE</scope>
    <source>
        <strain evidence="17">G21630-S1</strain>
    </source>
</reference>
<evidence type="ECO:0000256" key="4">
    <source>
        <dbReference type="ARBA" id="ARBA00022452"/>
    </source>
</evidence>
<organism evidence="17 18">
    <name type="scientific">Kiloniella laminariae</name>
    <dbReference type="NCBI Taxonomy" id="454162"/>
    <lineage>
        <taxon>Bacteria</taxon>
        <taxon>Pseudomonadati</taxon>
        <taxon>Pseudomonadota</taxon>
        <taxon>Alphaproteobacteria</taxon>
        <taxon>Rhodospirillales</taxon>
        <taxon>Kiloniellaceae</taxon>
        <taxon>Kiloniella</taxon>
    </lineage>
</organism>
<comment type="caution">
    <text evidence="17">The sequence shown here is derived from an EMBL/GenBank/DDBJ whole genome shotgun (WGS) entry which is preliminary data.</text>
</comment>
<evidence type="ECO:0000256" key="11">
    <source>
        <dbReference type="PROSITE-ProRule" id="PRU10143"/>
    </source>
</evidence>
<evidence type="ECO:0000259" key="16">
    <source>
        <dbReference type="Pfam" id="PF07715"/>
    </source>
</evidence>
<dbReference type="InterPro" id="IPR037066">
    <property type="entry name" value="Plug_dom_sf"/>
</dbReference>
<dbReference type="InterPro" id="IPR011276">
    <property type="entry name" value="TonB_haem/Hb_rcpt"/>
</dbReference>
<feature type="domain" description="TonB-dependent receptor plug" evidence="16">
    <location>
        <begin position="70"/>
        <end position="172"/>
    </location>
</feature>
<keyword evidence="9 10" id="KW-0998">Cell outer membrane</keyword>
<evidence type="ECO:0000259" key="15">
    <source>
        <dbReference type="Pfam" id="PF00593"/>
    </source>
</evidence>
<sequence length="689" mass="74978">MKYTGFRYLLLAGVAFSITPAALQAQEVPAPQPSVTTSGDEEEIAEKATPVFKFDTISVTASREEKLAIETPASISIVTEEEIERRQPETVNDMLKDIPGVELTGGSRNTVMTPSIRGLGDDRVVTRIDGARHNFNVGHKGGLFIDPAILKQVEVLRGPASTIHGTGALGGVVAFETKSADDFLEDGETFGGQVTSGFGTVDNAVHGNLTAFARPLENIDFLASLSRRKTDDYEAGDGEKRPYTDDDLISGLIKTGIDIGESHRVGLTYRVYTDDHSLPATADGTSVSSIVNRESRETGIVLDYDYENPENKWFDASVKGYYNNSDIDEVRFSDGRHDERNLETLGIEAYNTSRFELDENAKLAVTLGGEYFNDDQTGRRNGAPTTQFYPDADMDIYGVYIDNTLTLFEDLEVTAGLRFDSYDLQADTQKGVNETALSPRVMVSYQVLPFLQPYASYSEAFRAPSLSEIYNSGLHFPGGGPTPNNFFVPNPDLKPETAQNWEVGFNVKHDGLFTSNDAVRAKAAYFHNSVDDFIEQNVNVSAGTTTSFNVPKAEIKGFEAEISYDSSGVFGSIGAARIRGKNTDTAAALSGIPADKAAVTIGYHISSIDLDVGGRGLFVRDQERVPSGSSEIDGYATFDVFAGWDADDYVPGLKLNFAVDNLLDKTYRRGAAVLDEPGRNVKVTASLRF</sequence>
<gene>
    <name evidence="17" type="ORF">O4H49_15485</name>
</gene>
<dbReference type="RefSeq" id="WP_269424342.1">
    <property type="nucleotide sequence ID" value="NZ_JAPWGY010000006.1"/>
</dbReference>
<evidence type="ECO:0000256" key="1">
    <source>
        <dbReference type="ARBA" id="ARBA00004571"/>
    </source>
</evidence>
<dbReference type="CDD" id="cd01347">
    <property type="entry name" value="ligand_gated_channel"/>
    <property type="match status" value="1"/>
</dbReference>
<keyword evidence="17" id="KW-0675">Receptor</keyword>
<dbReference type="Pfam" id="PF00593">
    <property type="entry name" value="TonB_dep_Rec_b-barrel"/>
    <property type="match status" value="1"/>
</dbReference>
<evidence type="ECO:0000313" key="18">
    <source>
        <dbReference type="Proteomes" id="UP001069802"/>
    </source>
</evidence>
<name>A0ABT4LM55_9PROT</name>
<proteinExistence type="inferred from homology"/>
<evidence type="ECO:0000256" key="8">
    <source>
        <dbReference type="ARBA" id="ARBA00023136"/>
    </source>
</evidence>
<keyword evidence="7 11" id="KW-0798">TonB box</keyword>
<dbReference type="InterPro" id="IPR039426">
    <property type="entry name" value="TonB-dep_rcpt-like"/>
</dbReference>
<dbReference type="InterPro" id="IPR010949">
    <property type="entry name" value="TonB_Hb/transfer/lactofer_rcpt"/>
</dbReference>
<feature type="short sequence motif" description="TonB C-terminal box" evidence="12">
    <location>
        <begin position="672"/>
        <end position="689"/>
    </location>
</feature>
<keyword evidence="6 14" id="KW-0732">Signal</keyword>
<dbReference type="PROSITE" id="PS00430">
    <property type="entry name" value="TONB_DEPENDENT_REC_1"/>
    <property type="match status" value="1"/>
</dbReference>
<evidence type="ECO:0000256" key="5">
    <source>
        <dbReference type="ARBA" id="ARBA00022692"/>
    </source>
</evidence>
<dbReference type="PANTHER" id="PTHR30069">
    <property type="entry name" value="TONB-DEPENDENT OUTER MEMBRANE RECEPTOR"/>
    <property type="match status" value="1"/>
</dbReference>
<dbReference type="NCBIfam" id="TIGR01786">
    <property type="entry name" value="TonB-hemlactrns"/>
    <property type="match status" value="1"/>
</dbReference>
<feature type="short sequence motif" description="TonB box" evidence="11">
    <location>
        <begin position="56"/>
        <end position="62"/>
    </location>
</feature>
<comment type="subcellular location">
    <subcellularLocation>
        <location evidence="1 10">Cell outer membrane</location>
        <topology evidence="1 10">Multi-pass membrane protein</topology>
    </subcellularLocation>
</comment>
<evidence type="ECO:0000256" key="2">
    <source>
        <dbReference type="ARBA" id="ARBA00009810"/>
    </source>
</evidence>
<comment type="similarity">
    <text evidence="2 10 13">Belongs to the TonB-dependent receptor family.</text>
</comment>
<feature type="signal peptide" evidence="14">
    <location>
        <begin position="1"/>
        <end position="25"/>
    </location>
</feature>
<keyword evidence="4 10" id="KW-1134">Transmembrane beta strand</keyword>
<evidence type="ECO:0000256" key="6">
    <source>
        <dbReference type="ARBA" id="ARBA00022729"/>
    </source>
</evidence>
<protein>
    <submittedName>
        <fullName evidence="17">TonB-dependent hemoglobin/transferrin/lactoferrin family receptor</fullName>
    </submittedName>
</protein>
<dbReference type="InterPro" id="IPR000531">
    <property type="entry name" value="Beta-barrel_TonB"/>
</dbReference>
<evidence type="ECO:0000256" key="14">
    <source>
        <dbReference type="SAM" id="SignalP"/>
    </source>
</evidence>
<keyword evidence="3 10" id="KW-0813">Transport</keyword>
<dbReference type="SUPFAM" id="SSF56935">
    <property type="entry name" value="Porins"/>
    <property type="match status" value="1"/>
</dbReference>
<dbReference type="Gene3D" id="2.170.130.10">
    <property type="entry name" value="TonB-dependent receptor, plug domain"/>
    <property type="match status" value="1"/>
</dbReference>
<dbReference type="InterPro" id="IPR010917">
    <property type="entry name" value="TonB_rcpt_CS"/>
</dbReference>
<evidence type="ECO:0000256" key="7">
    <source>
        <dbReference type="ARBA" id="ARBA00023077"/>
    </source>
</evidence>
<dbReference type="Pfam" id="PF07715">
    <property type="entry name" value="Plug"/>
    <property type="match status" value="1"/>
</dbReference>
<evidence type="ECO:0000313" key="17">
    <source>
        <dbReference type="EMBL" id="MCZ4282191.1"/>
    </source>
</evidence>
<evidence type="ECO:0000256" key="3">
    <source>
        <dbReference type="ARBA" id="ARBA00022448"/>
    </source>
</evidence>
<dbReference type="Gene3D" id="2.40.170.20">
    <property type="entry name" value="TonB-dependent receptor, beta-barrel domain"/>
    <property type="match status" value="1"/>
</dbReference>
<keyword evidence="8 10" id="KW-0472">Membrane</keyword>
<dbReference type="InterPro" id="IPR036942">
    <property type="entry name" value="Beta-barrel_TonB_sf"/>
</dbReference>